<evidence type="ECO:0000259" key="2">
    <source>
        <dbReference type="PROSITE" id="PS51677"/>
    </source>
</evidence>
<dbReference type="AlphaFoldDB" id="A0A8J2KUX7"/>
<dbReference type="GO" id="GO:0005975">
    <property type="term" value="P:carbohydrate metabolic process"/>
    <property type="evidence" value="ECO:0007669"/>
    <property type="project" value="InterPro"/>
</dbReference>
<sequence length="269" mass="30574">MGDKLFVIITLAILVFSGNGCYPDWYSECDKNEDCCTLNCFREVASWDVGVCYPIDGDTDDNSTVGSDTNSTCLALWASNCINDSQCCSKYCWRGDPDWTYGVCEIIPCDSTVCSLPNCSCSDKYVPGNLTMSEIPQMVFLTFDDANSEQSDILYKKIFTSERKNPNGARITGTFYVSHESNFYTYTNEYYDQGHEIALHSITHKDNYSYWENLDEDGWFREVGVQREMMSRFANIPAEEIIGFRTPFLQGSGDSMYQFLYKGALTLNF</sequence>
<dbReference type="GO" id="GO:0016810">
    <property type="term" value="F:hydrolase activity, acting on carbon-nitrogen (but not peptide) bonds"/>
    <property type="evidence" value="ECO:0007669"/>
    <property type="project" value="InterPro"/>
</dbReference>
<keyword evidence="1" id="KW-0732">Signal</keyword>
<dbReference type="PROSITE" id="PS51677">
    <property type="entry name" value="NODB"/>
    <property type="match status" value="1"/>
</dbReference>
<comment type="caution">
    <text evidence="3">The sequence shown here is derived from an EMBL/GenBank/DDBJ whole genome shotgun (WGS) entry which is preliminary data.</text>
</comment>
<proteinExistence type="predicted"/>
<dbReference type="Proteomes" id="UP000708208">
    <property type="component" value="Unassembled WGS sequence"/>
</dbReference>
<feature type="domain" description="NodB homology" evidence="2">
    <location>
        <begin position="137"/>
        <end position="269"/>
    </location>
</feature>
<evidence type="ECO:0000256" key="1">
    <source>
        <dbReference type="SAM" id="SignalP"/>
    </source>
</evidence>
<dbReference type="EMBL" id="CAJVCH010238406">
    <property type="protein sequence ID" value="CAG7732835.1"/>
    <property type="molecule type" value="Genomic_DNA"/>
</dbReference>
<evidence type="ECO:0000313" key="3">
    <source>
        <dbReference type="EMBL" id="CAG7732835.1"/>
    </source>
</evidence>
<feature type="signal peptide" evidence="1">
    <location>
        <begin position="1"/>
        <end position="20"/>
    </location>
</feature>
<name>A0A8J2KUX7_9HEXA</name>
<keyword evidence="4" id="KW-1185">Reference proteome</keyword>
<gene>
    <name evidence="3" type="ORF">AFUS01_LOCUS21320</name>
</gene>
<reference evidence="3" key="1">
    <citation type="submission" date="2021-06" db="EMBL/GenBank/DDBJ databases">
        <authorList>
            <person name="Hodson N. C."/>
            <person name="Mongue J. A."/>
            <person name="Jaron S. K."/>
        </authorList>
    </citation>
    <scope>NUCLEOTIDE SEQUENCE</scope>
</reference>
<feature type="non-terminal residue" evidence="3">
    <location>
        <position position="1"/>
    </location>
</feature>
<evidence type="ECO:0000313" key="4">
    <source>
        <dbReference type="Proteomes" id="UP000708208"/>
    </source>
</evidence>
<organism evidence="3 4">
    <name type="scientific">Allacma fusca</name>
    <dbReference type="NCBI Taxonomy" id="39272"/>
    <lineage>
        <taxon>Eukaryota</taxon>
        <taxon>Metazoa</taxon>
        <taxon>Ecdysozoa</taxon>
        <taxon>Arthropoda</taxon>
        <taxon>Hexapoda</taxon>
        <taxon>Collembola</taxon>
        <taxon>Symphypleona</taxon>
        <taxon>Sminthuridae</taxon>
        <taxon>Allacma</taxon>
    </lineage>
</organism>
<feature type="chain" id="PRO_5035276874" description="NodB homology domain-containing protein" evidence="1">
    <location>
        <begin position="21"/>
        <end position="269"/>
    </location>
</feature>
<dbReference type="PANTHER" id="PTHR45985:SF8">
    <property type="entry name" value="CHITIN DEACETYLASE-LIKE 9, ISOFORM A"/>
    <property type="match status" value="1"/>
</dbReference>
<protein>
    <recommendedName>
        <fullName evidence="2">NodB homology domain-containing protein</fullName>
    </recommendedName>
</protein>
<dbReference type="OrthoDB" id="504708at2759"/>
<dbReference type="PANTHER" id="PTHR45985">
    <property type="match status" value="1"/>
</dbReference>
<accession>A0A8J2KUX7</accession>
<dbReference type="InterPro" id="IPR002509">
    <property type="entry name" value="NODB_dom"/>
</dbReference>
<dbReference type="InterPro" id="IPR052740">
    <property type="entry name" value="CE4"/>
</dbReference>